<dbReference type="PANTHER" id="PTHR42823">
    <property type="entry name" value="ATP SYNTHASE SUBUNIT A, CHLOROPLASTIC"/>
    <property type="match status" value="1"/>
</dbReference>
<evidence type="ECO:0000256" key="5">
    <source>
        <dbReference type="ARBA" id="ARBA00022692"/>
    </source>
</evidence>
<evidence type="ECO:0000256" key="12">
    <source>
        <dbReference type="RuleBase" id="RU000483"/>
    </source>
</evidence>
<dbReference type="EMBL" id="FNCK01000001">
    <property type="protein sequence ID" value="SDF84744.1"/>
    <property type="molecule type" value="Genomic_DNA"/>
</dbReference>
<feature type="transmembrane region" description="Helical" evidence="11">
    <location>
        <begin position="205"/>
        <end position="229"/>
    </location>
</feature>
<dbReference type="InterPro" id="IPR000568">
    <property type="entry name" value="ATP_synth_F0_asu"/>
</dbReference>
<dbReference type="STRING" id="120956.SAMN05421791_101228"/>
<dbReference type="Pfam" id="PF00119">
    <property type="entry name" value="ATP-synt_A"/>
    <property type="match status" value="1"/>
</dbReference>
<evidence type="ECO:0000256" key="1">
    <source>
        <dbReference type="ARBA" id="ARBA00004141"/>
    </source>
</evidence>
<accession>A0A1G7PF38</accession>
<dbReference type="GO" id="GO:0045259">
    <property type="term" value="C:proton-transporting ATP synthase complex"/>
    <property type="evidence" value="ECO:0007669"/>
    <property type="project" value="UniProtKB-KW"/>
</dbReference>
<keyword evidence="10 11" id="KW-0066">ATP synthesis</keyword>
<comment type="subcellular location">
    <subcellularLocation>
        <location evidence="11 12">Cell membrane</location>
        <topology evidence="11 12">Multi-pass membrane protein</topology>
    </subcellularLocation>
    <subcellularLocation>
        <location evidence="1">Membrane</location>
        <topology evidence="1">Multi-pass membrane protein</topology>
    </subcellularLocation>
</comment>
<feature type="transmembrane region" description="Helical" evidence="11">
    <location>
        <begin position="12"/>
        <end position="37"/>
    </location>
</feature>
<dbReference type="PROSITE" id="PS00449">
    <property type="entry name" value="ATPASE_A"/>
    <property type="match status" value="1"/>
</dbReference>
<feature type="transmembrane region" description="Helical" evidence="11">
    <location>
        <begin position="113"/>
        <end position="131"/>
    </location>
</feature>
<evidence type="ECO:0000256" key="4">
    <source>
        <dbReference type="ARBA" id="ARBA00022547"/>
    </source>
</evidence>
<keyword evidence="5 11" id="KW-0812">Transmembrane</keyword>
<proteinExistence type="inferred from homology"/>
<name>A0A1G7PF38_9LACT</name>
<dbReference type="InterPro" id="IPR045082">
    <property type="entry name" value="ATP_syn_F0_a_bact/chloroplast"/>
</dbReference>
<dbReference type="RefSeq" id="WP_090288931.1">
    <property type="nucleotide sequence ID" value="NZ_FNCK01000001.1"/>
</dbReference>
<dbReference type="HAMAP" id="MF_01393">
    <property type="entry name" value="ATP_synth_a_bact"/>
    <property type="match status" value="1"/>
</dbReference>
<evidence type="ECO:0000256" key="3">
    <source>
        <dbReference type="ARBA" id="ARBA00022448"/>
    </source>
</evidence>
<keyword evidence="6 11" id="KW-0375">Hydrogen ion transport</keyword>
<keyword evidence="3 11" id="KW-0813">Transport</keyword>
<evidence type="ECO:0000256" key="9">
    <source>
        <dbReference type="ARBA" id="ARBA00023136"/>
    </source>
</evidence>
<dbReference type="InterPro" id="IPR023011">
    <property type="entry name" value="ATP_synth_F0_asu_AS"/>
</dbReference>
<keyword evidence="7 11" id="KW-1133">Transmembrane helix</keyword>
<dbReference type="OrthoDB" id="9789241at2"/>
<comment type="similarity">
    <text evidence="2 11 12">Belongs to the ATPase A chain family.</text>
</comment>
<dbReference type="PRINTS" id="PR00123">
    <property type="entry name" value="ATPASEA"/>
</dbReference>
<reference evidence="13 14" key="1">
    <citation type="submission" date="2016-10" db="EMBL/GenBank/DDBJ databases">
        <authorList>
            <person name="de Groot N.N."/>
        </authorList>
    </citation>
    <scope>NUCLEOTIDE SEQUENCE [LARGE SCALE GENOMIC DNA]</scope>
    <source>
        <strain evidence="13 14">ATCC BAA-466</strain>
    </source>
</reference>
<dbReference type="Proteomes" id="UP000199708">
    <property type="component" value="Unassembled WGS sequence"/>
</dbReference>
<keyword evidence="8 11" id="KW-0406">Ion transport</keyword>
<dbReference type="NCBIfam" id="TIGR01131">
    <property type="entry name" value="ATP_synt_6_or_A"/>
    <property type="match status" value="1"/>
</dbReference>
<dbReference type="Gene3D" id="1.20.120.220">
    <property type="entry name" value="ATP synthase, F0 complex, subunit A"/>
    <property type="match status" value="1"/>
</dbReference>
<evidence type="ECO:0000313" key="14">
    <source>
        <dbReference type="Proteomes" id="UP000199708"/>
    </source>
</evidence>
<feature type="transmembrane region" description="Helical" evidence="11">
    <location>
        <begin position="179"/>
        <end position="199"/>
    </location>
</feature>
<keyword evidence="9 11" id="KW-0472">Membrane</keyword>
<dbReference type="GO" id="GO:0005886">
    <property type="term" value="C:plasma membrane"/>
    <property type="evidence" value="ECO:0007669"/>
    <property type="project" value="UniProtKB-SubCell"/>
</dbReference>
<sequence length="235" mass="26220">MEETPIVKFFGLSFNFNTLIATLFVVALITVLCLLVSRRLSVNHPSKFQVLMEIIIEFVEGICDANLGQHQTVYVVLGLTFFLFVFISNLIGLPFLLVSEHVSFWRSPTADPIVTISLAVIAILSGHFLGIKKYGLGGHLKNFYVTPNILKLPLQLVEETINTTTLALRLFGNIFAGEVLVGLIAKFAMILIPFTWALAIPLQFVWQGFSVFIGAIQAYIFTTLTMVYLSHKINH</sequence>
<keyword evidence="11" id="KW-1003">Cell membrane</keyword>
<feature type="transmembrane region" description="Helical" evidence="11">
    <location>
        <begin position="73"/>
        <end position="93"/>
    </location>
</feature>
<dbReference type="SUPFAM" id="SSF81336">
    <property type="entry name" value="F1F0 ATP synthase subunit A"/>
    <property type="match status" value="1"/>
</dbReference>
<comment type="function">
    <text evidence="11 12">Key component of the proton channel; it plays a direct role in the translocation of protons across the membrane.</text>
</comment>
<keyword evidence="14" id="KW-1185">Reference proteome</keyword>
<evidence type="ECO:0000256" key="11">
    <source>
        <dbReference type="HAMAP-Rule" id="MF_01393"/>
    </source>
</evidence>
<organism evidence="13 14">
    <name type="scientific">Facklamia miroungae</name>
    <dbReference type="NCBI Taxonomy" id="120956"/>
    <lineage>
        <taxon>Bacteria</taxon>
        <taxon>Bacillati</taxon>
        <taxon>Bacillota</taxon>
        <taxon>Bacilli</taxon>
        <taxon>Lactobacillales</taxon>
        <taxon>Aerococcaceae</taxon>
        <taxon>Facklamia</taxon>
    </lineage>
</organism>
<evidence type="ECO:0000256" key="8">
    <source>
        <dbReference type="ARBA" id="ARBA00023065"/>
    </source>
</evidence>
<dbReference type="CDD" id="cd00310">
    <property type="entry name" value="ATP-synt_Fo_a_6"/>
    <property type="match status" value="1"/>
</dbReference>
<gene>
    <name evidence="11" type="primary">atpB</name>
    <name evidence="13" type="ORF">SAMN05421791_101228</name>
</gene>
<keyword evidence="4 11" id="KW-0138">CF(0)</keyword>
<dbReference type="GO" id="GO:0046933">
    <property type="term" value="F:proton-transporting ATP synthase activity, rotational mechanism"/>
    <property type="evidence" value="ECO:0007669"/>
    <property type="project" value="UniProtKB-UniRule"/>
</dbReference>
<evidence type="ECO:0000256" key="7">
    <source>
        <dbReference type="ARBA" id="ARBA00022989"/>
    </source>
</evidence>
<protein>
    <recommendedName>
        <fullName evidence="11 12">ATP synthase subunit a</fullName>
    </recommendedName>
    <alternativeName>
        <fullName evidence="11">ATP synthase F0 sector subunit a</fullName>
    </alternativeName>
    <alternativeName>
        <fullName evidence="11">F-ATPase subunit 6</fullName>
    </alternativeName>
</protein>
<dbReference type="InterPro" id="IPR035908">
    <property type="entry name" value="F0_ATP_A_sf"/>
</dbReference>
<evidence type="ECO:0000256" key="2">
    <source>
        <dbReference type="ARBA" id="ARBA00006810"/>
    </source>
</evidence>
<dbReference type="PANTHER" id="PTHR42823:SF3">
    <property type="entry name" value="ATP SYNTHASE SUBUNIT A, CHLOROPLASTIC"/>
    <property type="match status" value="1"/>
</dbReference>
<dbReference type="GO" id="GO:0042777">
    <property type="term" value="P:proton motive force-driven plasma membrane ATP synthesis"/>
    <property type="evidence" value="ECO:0007669"/>
    <property type="project" value="TreeGrafter"/>
</dbReference>
<evidence type="ECO:0000256" key="10">
    <source>
        <dbReference type="ARBA" id="ARBA00023310"/>
    </source>
</evidence>
<dbReference type="AlphaFoldDB" id="A0A1G7PF38"/>
<evidence type="ECO:0000313" key="13">
    <source>
        <dbReference type="EMBL" id="SDF84744.1"/>
    </source>
</evidence>
<evidence type="ECO:0000256" key="6">
    <source>
        <dbReference type="ARBA" id="ARBA00022781"/>
    </source>
</evidence>